<dbReference type="AlphaFoldDB" id="A0A0M8N1P0"/>
<dbReference type="Pfam" id="PF00149">
    <property type="entry name" value="Metallophos"/>
    <property type="match status" value="1"/>
</dbReference>
<dbReference type="Gene3D" id="3.60.21.10">
    <property type="match status" value="1"/>
</dbReference>
<gene>
    <name evidence="9" type="ORF">ESCO_000034</name>
</gene>
<feature type="domain" description="Purple acid phosphatase N-terminal" evidence="8">
    <location>
        <begin position="1"/>
        <end position="68"/>
    </location>
</feature>
<dbReference type="PANTHER" id="PTHR22953:SF153">
    <property type="entry name" value="PURPLE ACID PHOSPHATASE"/>
    <property type="match status" value="1"/>
</dbReference>
<evidence type="ECO:0000256" key="3">
    <source>
        <dbReference type="ARBA" id="ARBA00023180"/>
    </source>
</evidence>
<dbReference type="Pfam" id="PF14008">
    <property type="entry name" value="Metallophos_C"/>
    <property type="match status" value="1"/>
</dbReference>
<dbReference type="STRING" id="150374.A0A0M8N1P0"/>
<evidence type="ECO:0000256" key="4">
    <source>
        <dbReference type="RuleBase" id="RU361203"/>
    </source>
</evidence>
<evidence type="ECO:0000256" key="1">
    <source>
        <dbReference type="ARBA" id="ARBA00022729"/>
    </source>
</evidence>
<dbReference type="EC" id="3.1.3.2" evidence="4"/>
<dbReference type="SUPFAM" id="SSF49363">
    <property type="entry name" value="Purple acid phosphatase, N-terminal domain"/>
    <property type="match status" value="1"/>
</dbReference>
<dbReference type="OrthoDB" id="45007at2759"/>
<dbReference type="SUPFAM" id="SSF56300">
    <property type="entry name" value="Metallo-dependent phosphatases"/>
    <property type="match status" value="1"/>
</dbReference>
<keyword evidence="1" id="KW-0732">Signal</keyword>
<comment type="similarity">
    <text evidence="4">Belongs to the metallophosphoesterase superfamily. Purple acid phosphatase family.</text>
</comment>
<name>A0A0M8N1P0_ESCWE</name>
<proteinExistence type="inferred from homology"/>
<feature type="compositionally biased region" description="Gly residues" evidence="5">
    <location>
        <begin position="283"/>
        <end position="292"/>
    </location>
</feature>
<evidence type="ECO:0000259" key="6">
    <source>
        <dbReference type="Pfam" id="PF00149"/>
    </source>
</evidence>
<keyword evidence="10" id="KW-1185">Reference proteome</keyword>
<evidence type="ECO:0000259" key="8">
    <source>
        <dbReference type="Pfam" id="PF16656"/>
    </source>
</evidence>
<dbReference type="InterPro" id="IPR004843">
    <property type="entry name" value="Calcineurin-like_PHP"/>
</dbReference>
<dbReference type="PANTHER" id="PTHR22953">
    <property type="entry name" value="ACID PHOSPHATASE RELATED"/>
    <property type="match status" value="1"/>
</dbReference>
<dbReference type="InterPro" id="IPR008963">
    <property type="entry name" value="Purple_acid_Pase-like_N"/>
</dbReference>
<dbReference type="InterPro" id="IPR039331">
    <property type="entry name" value="PAPs-like"/>
</dbReference>
<evidence type="ECO:0000313" key="9">
    <source>
        <dbReference type="EMBL" id="KOS18754.1"/>
    </source>
</evidence>
<accession>A0A0M8N1P0</accession>
<dbReference type="GO" id="GO:0046872">
    <property type="term" value="F:metal ion binding"/>
    <property type="evidence" value="ECO:0007669"/>
    <property type="project" value="InterPro"/>
</dbReference>
<evidence type="ECO:0000313" key="10">
    <source>
        <dbReference type="Proteomes" id="UP000053831"/>
    </source>
</evidence>
<dbReference type="CDD" id="cd00839">
    <property type="entry name" value="MPP_PAPs"/>
    <property type="match status" value="1"/>
</dbReference>
<dbReference type="InterPro" id="IPR015914">
    <property type="entry name" value="PAPs_N"/>
</dbReference>
<dbReference type="Pfam" id="PF16656">
    <property type="entry name" value="Pur_ac_phosph_N"/>
    <property type="match status" value="1"/>
</dbReference>
<feature type="domain" description="Calcineurin-like phosphoesterase" evidence="6">
    <location>
        <begin position="128"/>
        <end position="361"/>
    </location>
</feature>
<dbReference type="Proteomes" id="UP000053831">
    <property type="component" value="Unassembled WGS sequence"/>
</dbReference>
<reference evidence="9 10" key="1">
    <citation type="submission" date="2015-07" db="EMBL/GenBank/DDBJ databases">
        <title>The genome of the fungus Escovopsis weberi, a specialized disease agent of ant agriculture.</title>
        <authorList>
            <person name="de Man T.J."/>
            <person name="Stajich J.E."/>
            <person name="Kubicek C.P."/>
            <person name="Chenthamara K."/>
            <person name="Atanasova L."/>
            <person name="Druzhinina I.S."/>
            <person name="Birnbaum S."/>
            <person name="Barribeau S.M."/>
            <person name="Teiling C."/>
            <person name="Suen G."/>
            <person name="Currie C."/>
            <person name="Gerardo N.M."/>
        </authorList>
    </citation>
    <scope>NUCLEOTIDE SEQUENCE [LARGE SCALE GENOMIC DNA]</scope>
</reference>
<dbReference type="InterPro" id="IPR041792">
    <property type="entry name" value="MPP_PAP"/>
</dbReference>
<keyword evidence="2 4" id="KW-0378">Hydrolase</keyword>
<protein>
    <recommendedName>
        <fullName evidence="4">Purple acid phosphatase</fullName>
        <ecNumber evidence="4">3.1.3.2</ecNumber>
    </recommendedName>
</protein>
<evidence type="ECO:0000259" key="7">
    <source>
        <dbReference type="Pfam" id="PF14008"/>
    </source>
</evidence>
<dbReference type="Gene3D" id="2.60.40.380">
    <property type="entry name" value="Purple acid phosphatase-like, N-terminal"/>
    <property type="match status" value="1"/>
</dbReference>
<dbReference type="InterPro" id="IPR025733">
    <property type="entry name" value="PAPs_C"/>
</dbReference>
<dbReference type="EMBL" id="LGSR01000020">
    <property type="protein sequence ID" value="KOS18754.1"/>
    <property type="molecule type" value="Genomic_DNA"/>
</dbReference>
<feature type="domain" description="Purple acid phosphatase C-terminal" evidence="7">
    <location>
        <begin position="383"/>
        <end position="446"/>
    </location>
</feature>
<keyword evidence="3" id="KW-0325">Glycoprotein</keyword>
<dbReference type="GO" id="GO:0003993">
    <property type="term" value="F:acid phosphatase activity"/>
    <property type="evidence" value="ECO:0007669"/>
    <property type="project" value="UniProtKB-EC"/>
</dbReference>
<evidence type="ECO:0000256" key="2">
    <source>
        <dbReference type="ARBA" id="ARBA00022801"/>
    </source>
</evidence>
<evidence type="ECO:0000256" key="5">
    <source>
        <dbReference type="SAM" id="MobiDB-lite"/>
    </source>
</evidence>
<organism evidence="9 10">
    <name type="scientific">Escovopsis weberi</name>
    <dbReference type="NCBI Taxonomy" id="150374"/>
    <lineage>
        <taxon>Eukaryota</taxon>
        <taxon>Fungi</taxon>
        <taxon>Dikarya</taxon>
        <taxon>Ascomycota</taxon>
        <taxon>Pezizomycotina</taxon>
        <taxon>Sordariomycetes</taxon>
        <taxon>Hypocreomycetidae</taxon>
        <taxon>Hypocreales</taxon>
        <taxon>Hypocreaceae</taxon>
        <taxon>Escovopsis</taxon>
    </lineage>
</organism>
<dbReference type="InterPro" id="IPR029052">
    <property type="entry name" value="Metallo-depent_PP-like"/>
</dbReference>
<comment type="catalytic activity">
    <reaction evidence="4">
        <text>a phosphate monoester + H2O = an alcohol + phosphate</text>
        <dbReference type="Rhea" id="RHEA:15017"/>
        <dbReference type="ChEBI" id="CHEBI:15377"/>
        <dbReference type="ChEBI" id="CHEBI:30879"/>
        <dbReference type="ChEBI" id="CHEBI:43474"/>
        <dbReference type="ChEBI" id="CHEBI:67140"/>
        <dbReference type="EC" id="3.1.3.2"/>
    </reaction>
</comment>
<sequence>MSVAWGTYEPLIKACVRYGTSKDSLDSIVCSEAPPKSYPTSRTWFHDVTLTDLKPATKYFYEIISTNSTIVEFFSPRLAGDETPFTMGFAIDLGVMGDDGFTLAADVPASLSKREALSGVDPSMNHSTIQRLADTLDSYELINHPGDFAYADTWMGEAHNVYDGKNAYSAIIEQFYNQLSVVSARKPYMGSPGNHEAACFEIHLGTAFCPTGQRNFSDFSHRFSNMPKSFPSTSDNETARVLANKARQLANPPFWYSYDYGQVHVIMVDTETDFPDAPDQPGGSAGLDGGPFGDTPNQQLEFIKADLAAVDRSVTPWVIATGHRPLYTTKPDKNCEPCRLFFEPLFYQYGVDAVVVGHVHNSQRFLPVYNFTADPAGMKDPKAPMYIVAGGGGNVEGISPISGPPDGNFTAFMYDEHFSYASMTFHDKNTLQIDIWASSTGERVDSSTLFKSHKERFVDQSLP</sequence>
<feature type="region of interest" description="Disordered" evidence="5">
    <location>
        <begin position="273"/>
        <end position="292"/>
    </location>
</feature>
<comment type="caution">
    <text evidence="9">The sequence shown here is derived from an EMBL/GenBank/DDBJ whole genome shotgun (WGS) entry which is preliminary data.</text>
</comment>